<dbReference type="PRINTS" id="PR01434">
    <property type="entry name" value="NADHDHGNASE5"/>
</dbReference>
<dbReference type="RefSeq" id="YP_001936613.1">
    <property type="nucleotide sequence ID" value="NC_010779.1"/>
</dbReference>
<keyword evidence="6" id="KW-0679">Respiratory chain</keyword>
<keyword evidence="10" id="KW-0249">Electron transport</keyword>
<feature type="domain" description="NADH-Ubiquinone oxidoreductase (complex I) chain 5 N-terminal" evidence="19">
    <location>
        <begin position="42"/>
        <end position="87"/>
    </location>
</feature>
<dbReference type="AlphaFoldDB" id="B2CKF3"/>
<evidence type="ECO:0000259" key="20">
    <source>
        <dbReference type="Pfam" id="PF06455"/>
    </source>
</evidence>
<proteinExistence type="inferred from homology"/>
<dbReference type="Pfam" id="PF06455">
    <property type="entry name" value="NADH5_C"/>
    <property type="match status" value="1"/>
</dbReference>
<dbReference type="CTD" id="4540"/>
<comment type="subcellular location">
    <subcellularLocation>
        <location evidence="2">Mitochondrion inner membrane</location>
        <topology evidence="2">Multi-pass membrane protein</topology>
    </subcellularLocation>
</comment>
<feature type="domain" description="NADH:quinone oxidoreductase/Mrp antiporter transmembrane" evidence="18">
    <location>
        <begin position="105"/>
        <end position="381"/>
    </location>
</feature>
<evidence type="ECO:0000256" key="12">
    <source>
        <dbReference type="ARBA" id="ARBA00023027"/>
    </source>
</evidence>
<feature type="transmembrane region" description="Helical" evidence="17">
    <location>
        <begin position="175"/>
        <end position="192"/>
    </location>
</feature>
<organism evidence="21">
    <name type="scientific">Eremobates cf. palpisetulosus SEM-2008</name>
    <dbReference type="NCBI Taxonomy" id="507470"/>
    <lineage>
        <taxon>Eukaryota</taxon>
        <taxon>Metazoa</taxon>
        <taxon>Ecdysozoa</taxon>
        <taxon>Arthropoda</taxon>
        <taxon>Chelicerata</taxon>
        <taxon>Arachnida</taxon>
        <taxon>Solifugae</taxon>
        <taxon>Eremobatidae</taxon>
        <taxon>Eremobates</taxon>
    </lineage>
</organism>
<evidence type="ECO:0000259" key="19">
    <source>
        <dbReference type="Pfam" id="PF00662"/>
    </source>
</evidence>
<evidence type="ECO:0000256" key="17">
    <source>
        <dbReference type="RuleBase" id="RU003404"/>
    </source>
</evidence>
<keyword evidence="5 17" id="KW-0813">Transport</keyword>
<feature type="transmembrane region" description="Helical" evidence="17">
    <location>
        <begin position="204"/>
        <end position="228"/>
    </location>
</feature>
<accession>B2CKF3</accession>
<keyword evidence="12 17" id="KW-0520">NAD</keyword>
<keyword evidence="7 17" id="KW-0812">Transmembrane</keyword>
<keyword evidence="15 17" id="KW-0472">Membrane</keyword>
<dbReference type="EMBL" id="EU520642">
    <property type="protein sequence ID" value="ACA49841.1"/>
    <property type="molecule type" value="Genomic_DNA"/>
</dbReference>
<dbReference type="InterPro" id="IPR010934">
    <property type="entry name" value="NADH_DH_su5_C"/>
</dbReference>
<dbReference type="EC" id="7.1.1.2" evidence="3 17"/>
<evidence type="ECO:0000256" key="10">
    <source>
        <dbReference type="ARBA" id="ARBA00022982"/>
    </source>
</evidence>
<feature type="transmembrane region" description="Helical" evidence="17">
    <location>
        <begin position="419"/>
        <end position="438"/>
    </location>
</feature>
<feature type="transmembrane region" description="Helical" evidence="17">
    <location>
        <begin position="234"/>
        <end position="256"/>
    </location>
</feature>
<keyword evidence="14 17" id="KW-0496">Mitochondrion</keyword>
<gene>
    <name evidence="21" type="primary">ND5</name>
</gene>
<dbReference type="GeneID" id="6336119"/>
<dbReference type="PANTHER" id="PTHR42829:SF2">
    <property type="entry name" value="NADH-UBIQUINONE OXIDOREDUCTASE CHAIN 5"/>
    <property type="match status" value="1"/>
</dbReference>
<dbReference type="GO" id="GO:0015990">
    <property type="term" value="P:electron transport coupled proton transport"/>
    <property type="evidence" value="ECO:0007669"/>
    <property type="project" value="TreeGrafter"/>
</dbReference>
<reference evidence="21" key="1">
    <citation type="journal article" date="2008" name="Mol. Biol. Evol.">
        <title>Parallel evolution of truncated transfer RNA genes in arachnid mitochondrial genomes.</title>
        <authorList>
            <person name="Masta S.E."/>
            <person name="Boore J.L."/>
        </authorList>
    </citation>
    <scope>NUCLEOTIDE SEQUENCE</scope>
</reference>
<feature type="transmembrane region" description="Helical" evidence="17">
    <location>
        <begin position="54"/>
        <end position="73"/>
    </location>
</feature>
<evidence type="ECO:0000256" key="11">
    <source>
        <dbReference type="ARBA" id="ARBA00022989"/>
    </source>
</evidence>
<name>B2CKF3_9ARAC</name>
<evidence type="ECO:0000256" key="5">
    <source>
        <dbReference type="ARBA" id="ARBA00022448"/>
    </source>
</evidence>
<feature type="transmembrane region" description="Helical" evidence="17">
    <location>
        <begin position="372"/>
        <end position="398"/>
    </location>
</feature>
<dbReference type="Pfam" id="PF00662">
    <property type="entry name" value="Proton_antipo_N"/>
    <property type="match status" value="1"/>
</dbReference>
<feature type="transmembrane region" description="Helical" evidence="17">
    <location>
        <begin position="268"/>
        <end position="290"/>
    </location>
</feature>
<keyword evidence="8" id="KW-0999">Mitochondrion inner membrane</keyword>
<evidence type="ECO:0000256" key="9">
    <source>
        <dbReference type="ARBA" id="ARBA00022967"/>
    </source>
</evidence>
<comment type="function">
    <text evidence="17">Core subunit of the mitochondrial membrane respiratory chain NADH dehydrogenase (Complex I) which catalyzes electron transfer from NADH through the respiratory chain, using ubiquinone as an electron acceptor. Essential for the catalytic activity and assembly of complex I.</text>
</comment>
<evidence type="ECO:0000256" key="1">
    <source>
        <dbReference type="ARBA" id="ARBA00003257"/>
    </source>
</evidence>
<evidence type="ECO:0000259" key="18">
    <source>
        <dbReference type="Pfam" id="PF00361"/>
    </source>
</evidence>
<evidence type="ECO:0000256" key="8">
    <source>
        <dbReference type="ARBA" id="ARBA00022792"/>
    </source>
</evidence>
<evidence type="ECO:0000256" key="14">
    <source>
        <dbReference type="ARBA" id="ARBA00023128"/>
    </source>
</evidence>
<dbReference type="GO" id="GO:0042773">
    <property type="term" value="P:ATP synthesis coupled electron transport"/>
    <property type="evidence" value="ECO:0007669"/>
    <property type="project" value="InterPro"/>
</dbReference>
<evidence type="ECO:0000256" key="16">
    <source>
        <dbReference type="ARBA" id="ARBA00049551"/>
    </source>
</evidence>
<keyword evidence="13 17" id="KW-0830">Ubiquinone</keyword>
<feature type="transmembrane region" description="Helical" evidence="17">
    <location>
        <begin position="328"/>
        <end position="352"/>
    </location>
</feature>
<feature type="transmembrane region" description="Helical" evidence="17">
    <location>
        <begin position="444"/>
        <end position="469"/>
    </location>
</feature>
<geneLocation type="mitochondrion" evidence="21"/>
<dbReference type="InterPro" id="IPR001750">
    <property type="entry name" value="ND/Mrp_TM"/>
</dbReference>
<evidence type="ECO:0000313" key="21">
    <source>
        <dbReference type="EMBL" id="ACA49841.1"/>
    </source>
</evidence>
<evidence type="ECO:0000256" key="2">
    <source>
        <dbReference type="ARBA" id="ARBA00004448"/>
    </source>
</evidence>
<evidence type="ECO:0000256" key="4">
    <source>
        <dbReference type="ARBA" id="ARBA00021096"/>
    </source>
</evidence>
<dbReference type="GO" id="GO:0003954">
    <property type="term" value="F:NADH dehydrogenase activity"/>
    <property type="evidence" value="ECO:0007669"/>
    <property type="project" value="TreeGrafter"/>
</dbReference>
<evidence type="ECO:0000256" key="3">
    <source>
        <dbReference type="ARBA" id="ARBA00012944"/>
    </source>
</evidence>
<comment type="similarity">
    <text evidence="17">Belongs to the complex I subunit 5 family.</text>
</comment>
<dbReference type="Pfam" id="PF00361">
    <property type="entry name" value="Proton_antipo_M"/>
    <property type="match status" value="1"/>
</dbReference>
<feature type="transmembrane region" description="Helical" evidence="17">
    <location>
        <begin position="296"/>
        <end position="316"/>
    </location>
</feature>
<dbReference type="InterPro" id="IPR003945">
    <property type="entry name" value="NU5C-like"/>
</dbReference>
<feature type="transmembrane region" description="Helical" evidence="17">
    <location>
        <begin position="7"/>
        <end position="34"/>
    </location>
</feature>
<evidence type="ECO:0000256" key="6">
    <source>
        <dbReference type="ARBA" id="ARBA00022660"/>
    </source>
</evidence>
<keyword evidence="9" id="KW-1278">Translocase</keyword>
<dbReference type="GO" id="GO:0005743">
    <property type="term" value="C:mitochondrial inner membrane"/>
    <property type="evidence" value="ECO:0007669"/>
    <property type="project" value="UniProtKB-SubCell"/>
</dbReference>
<dbReference type="PANTHER" id="PTHR42829">
    <property type="entry name" value="NADH-UBIQUINONE OXIDOREDUCTASE CHAIN 5"/>
    <property type="match status" value="1"/>
</dbReference>
<evidence type="ECO:0000256" key="15">
    <source>
        <dbReference type="ARBA" id="ARBA00023136"/>
    </source>
</evidence>
<dbReference type="GO" id="GO:0008137">
    <property type="term" value="F:NADH dehydrogenase (ubiquinone) activity"/>
    <property type="evidence" value="ECO:0007669"/>
    <property type="project" value="UniProtKB-EC"/>
</dbReference>
<protein>
    <recommendedName>
        <fullName evidence="4 17">NADH-ubiquinone oxidoreductase chain 5</fullName>
        <ecNumber evidence="3 17">7.1.1.2</ecNumber>
    </recommendedName>
</protein>
<comment type="function">
    <text evidence="1">Core subunit of the mitochondrial membrane respiratory chain NADH dehydrogenase (Complex I) that is believed to belong to the minimal assembly required for catalysis. Complex I functions in the transfer of electrons from NADH to the respiratory chain. The immediate electron acceptor for the enzyme is believed to be ubiquinone.</text>
</comment>
<feature type="transmembrane region" description="Helical" evidence="17">
    <location>
        <begin position="85"/>
        <end position="104"/>
    </location>
</feature>
<sequence>MSIFELWSLWLLVVFFVSFITGIYCLMGGYGLLIEYSIYFLGSGDISLMFIVDWISMLFLSFVLMISSLVLFYSDEYMGEDNYKGRFCLLVVMFVLSMALLIVSPSFVSILLGWDGLGLVSYCLVVYYSNVSSYNAGMITIMTNRIGDVGILIGIVWFVNSGSWDLYVWNMNGEFILFVGCCVFIAAMTKSAQIPFSAWLPAAMAAPTPVSSLVHSSTLVTAGVYLLIRFNSLFSISGFSMVMLLMSCMTLIMSGVGANFEYDLKKIVALSTLSQLGMMMLALSVGMWRLAYFHMLTHAVFKSLLFLCSGSIIHGVGGGQDIRFMGGLLEMSPVVGVSLNISSLSLMGFPFLSGFYSSDMIIEEFGMGGLNMYIYLLLIISVGLTSCYSLRLSYYVIWGEGKLNSFSSFGDYDSMSKSIMVLTVFSVLTGSMLSWLLFSTPCLIVLPVLIKVLSVIMFFIGVGLGMMFWGIGVGYAVGSKRGVSVILGSMWFLPWLSSNPGLKVLETGVDVLMADLTWSELVGGQGLFEVMKNSSMITQWIQDNSLKLFLFTFMLWFLLVLY</sequence>
<evidence type="ECO:0000256" key="13">
    <source>
        <dbReference type="ARBA" id="ARBA00023075"/>
    </source>
</evidence>
<keyword evidence="11 17" id="KW-1133">Transmembrane helix</keyword>
<dbReference type="InterPro" id="IPR001516">
    <property type="entry name" value="Proton_antipo_N"/>
</dbReference>
<comment type="catalytic activity">
    <reaction evidence="16 17">
        <text>a ubiquinone + NADH + 5 H(+)(in) = a ubiquinol + NAD(+) + 4 H(+)(out)</text>
        <dbReference type="Rhea" id="RHEA:29091"/>
        <dbReference type="Rhea" id="RHEA-COMP:9565"/>
        <dbReference type="Rhea" id="RHEA-COMP:9566"/>
        <dbReference type="ChEBI" id="CHEBI:15378"/>
        <dbReference type="ChEBI" id="CHEBI:16389"/>
        <dbReference type="ChEBI" id="CHEBI:17976"/>
        <dbReference type="ChEBI" id="CHEBI:57540"/>
        <dbReference type="ChEBI" id="CHEBI:57945"/>
        <dbReference type="EC" id="7.1.1.2"/>
    </reaction>
</comment>
<feature type="domain" description="NADH dehydrogenase subunit 5 C-terminal" evidence="20">
    <location>
        <begin position="388"/>
        <end position="561"/>
    </location>
</feature>
<feature type="transmembrane region" description="Helical" evidence="17">
    <location>
        <begin position="544"/>
        <end position="561"/>
    </location>
</feature>
<evidence type="ECO:0000256" key="7">
    <source>
        <dbReference type="ARBA" id="ARBA00022692"/>
    </source>
</evidence>